<keyword evidence="2" id="KW-0178">Competence</keyword>
<keyword evidence="3" id="KW-0812">Transmembrane</keyword>
<dbReference type="InterPro" id="IPR045584">
    <property type="entry name" value="Pilin-like"/>
</dbReference>
<evidence type="ECO:0000256" key="2">
    <source>
        <dbReference type="ARBA" id="ARBA00023287"/>
    </source>
</evidence>
<feature type="transmembrane region" description="Helical" evidence="3">
    <location>
        <begin position="6"/>
        <end position="29"/>
    </location>
</feature>
<protein>
    <submittedName>
        <fullName evidence="4">Prepilin-type N-terminal cleavage/methylation domain-containing protein</fullName>
    </submittedName>
</protein>
<dbReference type="NCBIfam" id="TIGR02532">
    <property type="entry name" value="IV_pilin_GFxxxE"/>
    <property type="match status" value="1"/>
</dbReference>
<proteinExistence type="predicted"/>
<reference evidence="4 5" key="1">
    <citation type="submission" date="2020-03" db="EMBL/GenBank/DDBJ databases">
        <title>Vagococcus sp. nov., isolated from beetles.</title>
        <authorList>
            <person name="Hyun D.-W."/>
            <person name="Bae J.-W."/>
        </authorList>
    </citation>
    <scope>NUCLEOTIDE SEQUENCE [LARGE SCALE GENOMIC DNA]</scope>
    <source>
        <strain evidence="4 5">HDW17A</strain>
    </source>
</reference>
<sequence>MNNKWQGFTLIEMLLVLFIVSILMAYPMLHKGSWQVRQQEDYFFFELSYQLYLTQESAIYAHKSTRVTPLMSEKKIIFTYYNQHGQRVEENLELPASVALANQMAITFSPGSGTINKISSIAFTTNYQEGKITYQYYIGSGRFVKKKS</sequence>
<evidence type="ECO:0000256" key="1">
    <source>
        <dbReference type="ARBA" id="ARBA00004241"/>
    </source>
</evidence>
<evidence type="ECO:0000313" key="4">
    <source>
        <dbReference type="EMBL" id="QIL45828.1"/>
    </source>
</evidence>
<keyword evidence="5" id="KW-1185">Reference proteome</keyword>
<dbReference type="InterPro" id="IPR016785">
    <property type="entry name" value="ComGD"/>
</dbReference>
<dbReference type="SUPFAM" id="SSF54523">
    <property type="entry name" value="Pili subunits"/>
    <property type="match status" value="1"/>
</dbReference>
<dbReference type="AlphaFoldDB" id="A0A6G8AL93"/>
<dbReference type="NCBIfam" id="NF040982">
    <property type="entry name" value="ComGD"/>
    <property type="match status" value="1"/>
</dbReference>
<name>A0A6G8AL93_9ENTE</name>
<evidence type="ECO:0000256" key="3">
    <source>
        <dbReference type="SAM" id="Phobius"/>
    </source>
</evidence>
<dbReference type="KEGG" id="vah:G7081_01345"/>
<keyword evidence="3" id="KW-1133">Transmembrane helix</keyword>
<keyword evidence="3" id="KW-0472">Membrane</keyword>
<gene>
    <name evidence="4" type="ORF">G7081_01345</name>
</gene>
<dbReference type="Pfam" id="PF07963">
    <property type="entry name" value="N_methyl"/>
    <property type="match status" value="1"/>
</dbReference>
<evidence type="ECO:0000313" key="5">
    <source>
        <dbReference type="Proteomes" id="UP000500890"/>
    </source>
</evidence>
<dbReference type="EMBL" id="CP049886">
    <property type="protein sequence ID" value="QIL45828.1"/>
    <property type="molecule type" value="Genomic_DNA"/>
</dbReference>
<dbReference type="InterPro" id="IPR012902">
    <property type="entry name" value="N_methyl_site"/>
</dbReference>
<dbReference type="GO" id="GO:0030420">
    <property type="term" value="P:establishment of competence for transformation"/>
    <property type="evidence" value="ECO:0007669"/>
    <property type="project" value="UniProtKB-KW"/>
</dbReference>
<dbReference type="Proteomes" id="UP000500890">
    <property type="component" value="Chromosome"/>
</dbReference>
<accession>A0A6G8AL93</accession>
<organism evidence="4 5">
    <name type="scientific">Vagococcus coleopterorum</name>
    <dbReference type="NCBI Taxonomy" id="2714946"/>
    <lineage>
        <taxon>Bacteria</taxon>
        <taxon>Bacillati</taxon>
        <taxon>Bacillota</taxon>
        <taxon>Bacilli</taxon>
        <taxon>Lactobacillales</taxon>
        <taxon>Enterococcaceae</taxon>
        <taxon>Vagococcus</taxon>
    </lineage>
</organism>
<dbReference type="GO" id="GO:0009986">
    <property type="term" value="C:cell surface"/>
    <property type="evidence" value="ECO:0007669"/>
    <property type="project" value="UniProtKB-SubCell"/>
</dbReference>
<comment type="subcellular location">
    <subcellularLocation>
        <location evidence="1">Cell surface</location>
    </subcellularLocation>
</comment>
<dbReference type="PIRSF" id="PIRSF021292">
    <property type="entry name" value="Competence_ComGD"/>
    <property type="match status" value="1"/>
</dbReference>